<dbReference type="EMBL" id="FQVD01000009">
    <property type="protein sequence ID" value="SHE96857.1"/>
    <property type="molecule type" value="Genomic_DNA"/>
</dbReference>
<dbReference type="AlphaFoldDB" id="A0A1M4XTF7"/>
<dbReference type="Proteomes" id="UP000184436">
    <property type="component" value="Unassembled WGS sequence"/>
</dbReference>
<name>A0A1M4XTF7_9BACE</name>
<accession>A0A1M4XTF7</accession>
<proteinExistence type="predicted"/>
<gene>
    <name evidence="1" type="ORF">SAMN05444349_1091</name>
</gene>
<organism evidence="1 2">
    <name type="scientific">Bacteroides faecichinchillae</name>
    <dbReference type="NCBI Taxonomy" id="871325"/>
    <lineage>
        <taxon>Bacteria</taxon>
        <taxon>Pseudomonadati</taxon>
        <taxon>Bacteroidota</taxon>
        <taxon>Bacteroidia</taxon>
        <taxon>Bacteroidales</taxon>
        <taxon>Bacteroidaceae</taxon>
        <taxon>Bacteroides</taxon>
    </lineage>
</organism>
<evidence type="ECO:0000313" key="2">
    <source>
        <dbReference type="Proteomes" id="UP000184436"/>
    </source>
</evidence>
<keyword evidence="2" id="KW-1185">Reference proteome</keyword>
<sequence>MGRKNPILLSVIIFISIIFNACSSAEEYDLPVDQDYLDFVDDDFYEMQIGVIEKAAERMDKYVHYQNGQYVMVSCDPVHLNLSRRLYDYMITLMKQQNKELDRSDNLYQMSEKSFMRIDSIPLAVTKLKTRSETINGGINNAVVEITWYATYVHIYISNDTLRYSSYLSGAAAAIAAGCPDGTATKAVALACGLGSVACTILKDEYPNGVIVSLIHPLHSSGCIPYSLQSQ</sequence>
<reference evidence="1 2" key="1">
    <citation type="submission" date="2016-11" db="EMBL/GenBank/DDBJ databases">
        <authorList>
            <person name="Jaros S."/>
            <person name="Januszkiewicz K."/>
            <person name="Wedrychowicz H."/>
        </authorList>
    </citation>
    <scope>NUCLEOTIDE SEQUENCE [LARGE SCALE GENOMIC DNA]</scope>
    <source>
        <strain evidence="1 2">DSM 26883</strain>
    </source>
</reference>
<protein>
    <submittedName>
        <fullName evidence="1">Uncharacterized protein</fullName>
    </submittedName>
</protein>
<dbReference type="RefSeq" id="WP_073349483.1">
    <property type="nucleotide sequence ID" value="NZ_FQVD01000009.1"/>
</dbReference>
<evidence type="ECO:0000313" key="1">
    <source>
        <dbReference type="EMBL" id="SHE96857.1"/>
    </source>
</evidence>